<comment type="caution">
    <text evidence="2">The sequence shown here is derived from an EMBL/GenBank/DDBJ whole genome shotgun (WGS) entry which is preliminary data.</text>
</comment>
<feature type="region of interest" description="Disordered" evidence="1">
    <location>
        <begin position="1"/>
        <end position="42"/>
    </location>
</feature>
<name>A0A4Y2C4D2_ARAVE</name>
<gene>
    <name evidence="2" type="ORF">AVEN_47867_1</name>
</gene>
<keyword evidence="3" id="KW-1185">Reference proteome</keyword>
<evidence type="ECO:0000313" key="2">
    <source>
        <dbReference type="EMBL" id="GBL99311.1"/>
    </source>
</evidence>
<evidence type="ECO:0000256" key="1">
    <source>
        <dbReference type="SAM" id="MobiDB-lite"/>
    </source>
</evidence>
<proteinExistence type="predicted"/>
<feature type="compositionally biased region" description="Basic residues" evidence="1">
    <location>
        <begin position="25"/>
        <end position="38"/>
    </location>
</feature>
<evidence type="ECO:0000313" key="3">
    <source>
        <dbReference type="Proteomes" id="UP000499080"/>
    </source>
</evidence>
<organism evidence="2 3">
    <name type="scientific">Araneus ventricosus</name>
    <name type="common">Orbweaver spider</name>
    <name type="synonym">Epeira ventricosa</name>
    <dbReference type="NCBI Taxonomy" id="182803"/>
    <lineage>
        <taxon>Eukaryota</taxon>
        <taxon>Metazoa</taxon>
        <taxon>Ecdysozoa</taxon>
        <taxon>Arthropoda</taxon>
        <taxon>Chelicerata</taxon>
        <taxon>Arachnida</taxon>
        <taxon>Araneae</taxon>
        <taxon>Araneomorphae</taxon>
        <taxon>Entelegynae</taxon>
        <taxon>Araneoidea</taxon>
        <taxon>Araneidae</taxon>
        <taxon>Araneus</taxon>
    </lineage>
</organism>
<dbReference type="EMBL" id="BGPR01085419">
    <property type="protein sequence ID" value="GBL99311.1"/>
    <property type="molecule type" value="Genomic_DNA"/>
</dbReference>
<protein>
    <submittedName>
        <fullName evidence="2">Uncharacterized protein</fullName>
    </submittedName>
</protein>
<sequence>MNRPRRSIGRTRNIQPFSRFGPISYKKKKPSKERKKRTVQMERERSNFRRFFPLSLAESEEKKMIESSELVFIWNGRVSEGISTFNSRTTTDRTLSQKVGSFSSTPSYFSSGFA</sequence>
<accession>A0A4Y2C4D2</accession>
<dbReference type="Proteomes" id="UP000499080">
    <property type="component" value="Unassembled WGS sequence"/>
</dbReference>
<reference evidence="2 3" key="1">
    <citation type="journal article" date="2019" name="Sci. Rep.">
        <title>Orb-weaving spider Araneus ventricosus genome elucidates the spidroin gene catalogue.</title>
        <authorList>
            <person name="Kono N."/>
            <person name="Nakamura H."/>
            <person name="Ohtoshi R."/>
            <person name="Moran D.A.P."/>
            <person name="Shinohara A."/>
            <person name="Yoshida Y."/>
            <person name="Fujiwara M."/>
            <person name="Mori M."/>
            <person name="Tomita M."/>
            <person name="Arakawa K."/>
        </authorList>
    </citation>
    <scope>NUCLEOTIDE SEQUENCE [LARGE SCALE GENOMIC DNA]</scope>
</reference>
<dbReference type="AlphaFoldDB" id="A0A4Y2C4D2"/>